<evidence type="ECO:0000313" key="1">
    <source>
        <dbReference type="EMBL" id="SIS61182.1"/>
    </source>
</evidence>
<dbReference type="Proteomes" id="UP000186026">
    <property type="component" value="Unassembled WGS sequence"/>
</dbReference>
<name>A0A1N7KHV3_9BACT</name>
<sequence>MARGFRGFRRFIYIYFEPFRLKALYNFINLDKIEFLDLTFYGYQREKL</sequence>
<keyword evidence="2" id="KW-1185">Reference proteome</keyword>
<accession>A0A1N7KHV3</accession>
<organism evidence="1 2">
    <name type="scientific">Belliella pelovolcani</name>
    <dbReference type="NCBI Taxonomy" id="529505"/>
    <lineage>
        <taxon>Bacteria</taxon>
        <taxon>Pseudomonadati</taxon>
        <taxon>Bacteroidota</taxon>
        <taxon>Cytophagia</taxon>
        <taxon>Cytophagales</taxon>
        <taxon>Cyclobacteriaceae</taxon>
        <taxon>Belliella</taxon>
    </lineage>
</organism>
<reference evidence="2" key="1">
    <citation type="submission" date="2017-01" db="EMBL/GenBank/DDBJ databases">
        <authorList>
            <person name="Varghese N."/>
            <person name="Submissions S."/>
        </authorList>
    </citation>
    <scope>NUCLEOTIDE SEQUENCE [LARGE SCALE GENOMIC DNA]</scope>
    <source>
        <strain evidence="2">DSM 46698</strain>
    </source>
</reference>
<evidence type="ECO:0000313" key="2">
    <source>
        <dbReference type="Proteomes" id="UP000186026"/>
    </source>
</evidence>
<gene>
    <name evidence="1" type="ORF">SAMN05421761_10294</name>
</gene>
<dbReference type="AlphaFoldDB" id="A0A1N7KHV3"/>
<protein>
    <submittedName>
        <fullName evidence="1">Uncharacterized protein</fullName>
    </submittedName>
</protein>
<dbReference type="EMBL" id="FTOP01000002">
    <property type="protein sequence ID" value="SIS61182.1"/>
    <property type="molecule type" value="Genomic_DNA"/>
</dbReference>
<proteinExistence type="predicted"/>